<keyword evidence="1" id="KW-0812">Transmembrane</keyword>
<keyword evidence="1" id="KW-1133">Transmembrane helix</keyword>
<keyword evidence="1" id="KW-0472">Membrane</keyword>
<dbReference type="EMBL" id="VOFY01000009">
    <property type="protein sequence ID" value="KAA8589276.1"/>
    <property type="molecule type" value="Genomic_DNA"/>
</dbReference>
<evidence type="ECO:0000313" key="2">
    <source>
        <dbReference type="EMBL" id="KAA8589276.1"/>
    </source>
</evidence>
<organism evidence="2 3">
    <name type="scientific">Etheostoma spectabile</name>
    <name type="common">orangethroat darter</name>
    <dbReference type="NCBI Taxonomy" id="54343"/>
    <lineage>
        <taxon>Eukaryota</taxon>
        <taxon>Metazoa</taxon>
        <taxon>Chordata</taxon>
        <taxon>Craniata</taxon>
        <taxon>Vertebrata</taxon>
        <taxon>Euteleostomi</taxon>
        <taxon>Actinopterygii</taxon>
        <taxon>Neopterygii</taxon>
        <taxon>Teleostei</taxon>
        <taxon>Neoteleostei</taxon>
        <taxon>Acanthomorphata</taxon>
        <taxon>Eupercaria</taxon>
        <taxon>Perciformes</taxon>
        <taxon>Percoidei</taxon>
        <taxon>Percidae</taxon>
        <taxon>Etheostomatinae</taxon>
        <taxon>Etheostoma</taxon>
    </lineage>
</organism>
<evidence type="ECO:0000256" key="1">
    <source>
        <dbReference type="SAM" id="Phobius"/>
    </source>
</evidence>
<dbReference type="InterPro" id="IPR008983">
    <property type="entry name" value="Tumour_necrosis_fac-like_dom"/>
</dbReference>
<keyword evidence="3" id="KW-1185">Reference proteome</keyword>
<accession>A0A5J5D9H1</accession>
<dbReference type="SUPFAM" id="SSF49842">
    <property type="entry name" value="TNF-like"/>
    <property type="match status" value="1"/>
</dbReference>
<name>A0A5J5D9H1_9PERO</name>
<evidence type="ECO:0008006" key="4">
    <source>
        <dbReference type="Google" id="ProtNLM"/>
    </source>
</evidence>
<comment type="caution">
    <text evidence="2">The sequence shown here is derived from an EMBL/GenBank/DDBJ whole genome shotgun (WGS) entry which is preliminary data.</text>
</comment>
<dbReference type="Proteomes" id="UP000327493">
    <property type="component" value="Chromosome 9"/>
</dbReference>
<protein>
    <recommendedName>
        <fullName evidence="4">TNF family profile domain-containing protein</fullName>
    </recommendedName>
</protein>
<reference evidence="2 3" key="1">
    <citation type="submission" date="2019-08" db="EMBL/GenBank/DDBJ databases">
        <title>A chromosome-level genome assembly, high-density linkage maps, and genome scans reveal the genomic architecture of hybrid incompatibilities underlying speciation via character displacement in darters (Percidae: Etheostominae).</title>
        <authorList>
            <person name="Moran R.L."/>
            <person name="Catchen J.M."/>
            <person name="Fuller R.C."/>
        </authorList>
    </citation>
    <scope>NUCLEOTIDE SEQUENCE [LARGE SCALE GENOMIC DNA]</scope>
    <source>
        <strain evidence="2">EspeVRDwgs_2016</strain>
        <tissue evidence="2">Muscle</tissue>
    </source>
</reference>
<proteinExistence type="predicted"/>
<evidence type="ECO:0000313" key="3">
    <source>
        <dbReference type="Proteomes" id="UP000327493"/>
    </source>
</evidence>
<sequence length="188" mass="21014">MDRRGTDADGGRVLRRGRRTRMLALVVVQNVLVTACLAVTLYVCWGAQSQTPASEDDVHIQFEPISGNPENMILKFGQVKSSYMMSLGVEERDKIYVNCTGPYVFYMKVCYLGAKEASGTLELRVVGEERPVSSFRLNASHEVCRGLHSIAYLTREDKVSLHLNSTDGFKIKNAIVGLNYLLGKRCEF</sequence>
<dbReference type="AlphaFoldDB" id="A0A5J5D9H1"/>
<feature type="transmembrane region" description="Helical" evidence="1">
    <location>
        <begin position="22"/>
        <end position="43"/>
    </location>
</feature>
<dbReference type="Gene3D" id="2.60.120.40">
    <property type="match status" value="1"/>
</dbReference>
<gene>
    <name evidence="2" type="ORF">FQN60_012641</name>
</gene>